<dbReference type="InterPro" id="IPR043502">
    <property type="entry name" value="DNA/RNA_pol_sf"/>
</dbReference>
<dbReference type="OMA" id="DHENAYR"/>
<dbReference type="GeneID" id="9048601"/>
<evidence type="ECO:0008006" key="3">
    <source>
        <dbReference type="Google" id="ProtNLM"/>
    </source>
</evidence>
<gene>
    <name evidence="1" type="ORF">Pmar_PMAR009144</name>
</gene>
<dbReference type="RefSeq" id="XP_002786322.1">
    <property type="nucleotide sequence ID" value="XM_002786276.1"/>
</dbReference>
<evidence type="ECO:0000313" key="2">
    <source>
        <dbReference type="Proteomes" id="UP000007800"/>
    </source>
</evidence>
<evidence type="ECO:0000313" key="1">
    <source>
        <dbReference type="EMBL" id="EER18118.1"/>
    </source>
</evidence>
<dbReference type="Proteomes" id="UP000007800">
    <property type="component" value="Unassembled WGS sequence"/>
</dbReference>
<dbReference type="EMBL" id="GG671883">
    <property type="protein sequence ID" value="EER18118.1"/>
    <property type="molecule type" value="Genomic_DNA"/>
</dbReference>
<sequence length="458" mass="51162">MDHLKAALNRKHPFETGITLPLSLEAAIETQLSLTPDEIIRRRKLTMEAIKKRAVALESATTTSQASMHSDVAKIAGNLNLDLLEELIDLTEYTDRALVEDLRNGMPVVGHITVSPGVFAPPRPPMDSDGKERVISLDQLHSRARSARAGIINSICEEGFKAEAWEGTLQEVEKGHLEGPSQLAAIESSFENPVIVRRVPVHQSDKTRLCDDYKRSHTNLATSFGQRVTLPTHQTLIGAWRRLSRAADGCNFQIFKGDHENAYRQVPTHPDHAQYQLICIADPDNKPAIFRHRAASFGSSSSVTSYCRVSQCLVHLLRVLFCLAAMSFIDDYWSVERSETSPSAFECWIFLNEVIGFREKVTKRTPPSNDIDLLGLGVKLDRESLTLSLPEEKRISLETLMRELSQLAVPSPGRIRKLCGKLTFASATSGDFSWRASIRRLHAQLRGRRDPKKLALLT</sequence>
<keyword evidence="2" id="KW-1185">Reference proteome</keyword>
<dbReference type="OrthoDB" id="447593at2759"/>
<protein>
    <recommendedName>
        <fullName evidence="3">Reverse transcriptase domain-containing protein</fullName>
    </recommendedName>
</protein>
<dbReference type="InterPro" id="IPR052055">
    <property type="entry name" value="Hepadnavirus_pol/RT"/>
</dbReference>
<dbReference type="PANTHER" id="PTHR33050">
    <property type="entry name" value="REVERSE TRANSCRIPTASE DOMAIN-CONTAINING PROTEIN"/>
    <property type="match status" value="1"/>
</dbReference>
<dbReference type="SUPFAM" id="SSF56672">
    <property type="entry name" value="DNA/RNA polymerases"/>
    <property type="match status" value="1"/>
</dbReference>
<reference evidence="1 2" key="1">
    <citation type="submission" date="2008-07" db="EMBL/GenBank/DDBJ databases">
        <authorList>
            <person name="El-Sayed N."/>
            <person name="Caler E."/>
            <person name="Inman J."/>
            <person name="Amedeo P."/>
            <person name="Hass B."/>
            <person name="Wortman J."/>
        </authorList>
    </citation>
    <scope>NUCLEOTIDE SEQUENCE [LARGE SCALE GENOMIC DNA]</scope>
    <source>
        <strain evidence="2">ATCC 50983 / TXsc</strain>
    </source>
</reference>
<organism evidence="2">
    <name type="scientific">Perkinsus marinus (strain ATCC 50983 / TXsc)</name>
    <dbReference type="NCBI Taxonomy" id="423536"/>
    <lineage>
        <taxon>Eukaryota</taxon>
        <taxon>Sar</taxon>
        <taxon>Alveolata</taxon>
        <taxon>Perkinsozoa</taxon>
        <taxon>Perkinsea</taxon>
        <taxon>Perkinsida</taxon>
        <taxon>Perkinsidae</taxon>
        <taxon>Perkinsus</taxon>
    </lineage>
</organism>
<dbReference type="AlphaFoldDB" id="C5KBJ8"/>
<dbReference type="PANTHER" id="PTHR33050:SF7">
    <property type="entry name" value="RIBONUCLEASE H"/>
    <property type="match status" value="1"/>
</dbReference>
<accession>C5KBJ8</accession>
<dbReference type="InParanoid" id="C5KBJ8"/>
<proteinExistence type="predicted"/>
<name>C5KBJ8_PERM5</name>